<evidence type="ECO:0000256" key="3">
    <source>
        <dbReference type="ARBA" id="ARBA00022833"/>
    </source>
</evidence>
<dbReference type="Pfam" id="PF02190">
    <property type="entry name" value="LON_substr_bdg"/>
    <property type="match status" value="1"/>
</dbReference>
<accession>A0ABQ8NNI2</accession>
<dbReference type="SMART" id="SM00464">
    <property type="entry name" value="LON"/>
    <property type="match status" value="1"/>
</dbReference>
<dbReference type="InterPro" id="IPR015947">
    <property type="entry name" value="PUA-like_sf"/>
</dbReference>
<dbReference type="Gene3D" id="3.30.40.10">
    <property type="entry name" value="Zinc/RING finger domain, C3HC4 (zinc finger)"/>
    <property type="match status" value="2"/>
</dbReference>
<dbReference type="SUPFAM" id="SSF57850">
    <property type="entry name" value="RING/U-box"/>
    <property type="match status" value="2"/>
</dbReference>
<feature type="domain" description="RING-type" evidence="6">
    <location>
        <begin position="224"/>
        <end position="262"/>
    </location>
</feature>
<feature type="compositionally biased region" description="Polar residues" evidence="5">
    <location>
        <begin position="137"/>
        <end position="157"/>
    </location>
</feature>
<dbReference type="Pfam" id="PF13923">
    <property type="entry name" value="zf-C3HC4_2"/>
    <property type="match status" value="1"/>
</dbReference>
<evidence type="ECO:0000256" key="5">
    <source>
        <dbReference type="SAM" id="MobiDB-lite"/>
    </source>
</evidence>
<dbReference type="Gene3D" id="1.20.58.1480">
    <property type="match status" value="1"/>
</dbReference>
<dbReference type="InterPro" id="IPR017907">
    <property type="entry name" value="Znf_RING_CS"/>
</dbReference>
<dbReference type="PANTHER" id="PTHR23327:SF42">
    <property type="entry name" value="LON PEPTIDASE N-TERMINAL DOMAIN AND RING FINGER PROTEIN C14F5.10C"/>
    <property type="match status" value="1"/>
</dbReference>
<dbReference type="Gene3D" id="2.30.130.40">
    <property type="entry name" value="LON domain-like"/>
    <property type="match status" value="1"/>
</dbReference>
<evidence type="ECO:0000259" key="6">
    <source>
        <dbReference type="PROSITE" id="PS50089"/>
    </source>
</evidence>
<dbReference type="PROSITE" id="PS00518">
    <property type="entry name" value="ZF_RING_1"/>
    <property type="match status" value="1"/>
</dbReference>
<dbReference type="Proteomes" id="UP001059893">
    <property type="component" value="Unassembled WGS sequence"/>
</dbReference>
<feature type="compositionally biased region" description="Basic and acidic residues" evidence="5">
    <location>
        <begin position="165"/>
        <end position="177"/>
    </location>
</feature>
<dbReference type="PROSITE" id="PS50089">
    <property type="entry name" value="ZF_RING_2"/>
    <property type="match status" value="1"/>
</dbReference>
<name>A0ABQ8NNI2_PYRGI</name>
<dbReference type="InterPro" id="IPR001841">
    <property type="entry name" value="Znf_RING"/>
</dbReference>
<dbReference type="SUPFAM" id="SSF88697">
    <property type="entry name" value="PUA domain-like"/>
    <property type="match status" value="1"/>
</dbReference>
<feature type="domain" description="Lon N-terminal" evidence="7">
    <location>
        <begin position="293"/>
        <end position="560"/>
    </location>
</feature>
<evidence type="ECO:0000256" key="1">
    <source>
        <dbReference type="ARBA" id="ARBA00022723"/>
    </source>
</evidence>
<evidence type="ECO:0000313" key="8">
    <source>
        <dbReference type="EMBL" id="KAI6299821.1"/>
    </source>
</evidence>
<evidence type="ECO:0000256" key="4">
    <source>
        <dbReference type="PROSITE-ProRule" id="PRU00175"/>
    </source>
</evidence>
<sequence length="572" mass="64329">MSETSALLPSTRAAEILDRSDTASLLRRLVQLIRCPFCSLPLDHPVTLPCGRTLCRKCLPRPRTRAYITYPAGPNRLQGFDCPFFDCSQEHATDDCALDVAINNVVASIQGALEAGELAQLLAKDDDEMLAKWLQTHQRPAQQPGSQQMPSQKATPRSSEDGQDAEDRWKVPKDGDRGFGASAEMSPVDTTTRDPAYDTFTAEEQGQVQILERISEATRPEADCQVCYALFYDAVTTHCGHTFCRHCLHRILDHSDLCAVCRRQIHRGEWPQNKLMACIETTLWATSLEARKQAILAESRHGTAEFDIPVFVCTLSFPTMPTFLHVFEPRYRLMIRRALEQDRTFGMVLHRRARRAGEPDFVDIGTLLRVINVEFFPDGRSLIETVGVSRFRILQHGMKDGYVVAKIERVNDVSIAEEEALEAGEIREALDTDLDTTSQQEEPGDKPANVSGNGVCVATTSTTNNNQGSEAPPNFDVMPTRELLRFGVEFVARMREASAGWLTHRILAIYGECPEDDAAKFPWWFASVLPVNDLEKYRLLGTASVRERLKVCCHWIQEWESSRWSLPDCLIL</sequence>
<dbReference type="SMART" id="SM00184">
    <property type="entry name" value="RING"/>
    <property type="match status" value="2"/>
</dbReference>
<feature type="region of interest" description="Disordered" evidence="5">
    <location>
        <begin position="137"/>
        <end position="194"/>
    </location>
</feature>
<comment type="caution">
    <text evidence="8">The sequence shown here is derived from an EMBL/GenBank/DDBJ whole genome shotgun (WGS) entry which is preliminary data.</text>
</comment>
<evidence type="ECO:0000313" key="9">
    <source>
        <dbReference type="Proteomes" id="UP001059893"/>
    </source>
</evidence>
<dbReference type="EMBL" id="JABSND010000062">
    <property type="protein sequence ID" value="KAI6299821.1"/>
    <property type="molecule type" value="Genomic_DNA"/>
</dbReference>
<gene>
    <name evidence="8" type="ORF">MCOR33_004313</name>
</gene>
<evidence type="ECO:0000256" key="2">
    <source>
        <dbReference type="ARBA" id="ARBA00022771"/>
    </source>
</evidence>
<keyword evidence="9" id="KW-1185">Reference proteome</keyword>
<feature type="region of interest" description="Disordered" evidence="5">
    <location>
        <begin position="426"/>
        <end position="451"/>
    </location>
</feature>
<keyword evidence="2 4" id="KW-0863">Zinc-finger</keyword>
<dbReference type="InterPro" id="IPR046336">
    <property type="entry name" value="Lon_prtase_N_sf"/>
</dbReference>
<dbReference type="InterPro" id="IPR003111">
    <property type="entry name" value="Lon_prtase_N"/>
</dbReference>
<reference evidence="8" key="1">
    <citation type="submission" date="2021-01" db="EMBL/GenBank/DDBJ databases">
        <title>Deciphering the adaptive evolutionary patterns associated with biogeogrpahic diversity in the finger millet blast pathogen Magnaporthe oryzae in Eastern Africa.</title>
        <authorList>
            <person name="Onyema G."/>
            <person name="Shittu T.A."/>
            <person name="Dodsworth S."/>
            <person name="Devilliers S."/>
            <person name="Muthumeenakshi S."/>
            <person name="Sreenivasaprasad S."/>
        </authorList>
    </citation>
    <scope>NUCLEOTIDE SEQUENCE</scope>
    <source>
        <strain evidence="8">D15/s37</strain>
    </source>
</reference>
<evidence type="ECO:0000259" key="7">
    <source>
        <dbReference type="PROSITE" id="PS51787"/>
    </source>
</evidence>
<evidence type="ECO:0008006" key="10">
    <source>
        <dbReference type="Google" id="ProtNLM"/>
    </source>
</evidence>
<protein>
    <recommendedName>
        <fullName evidence="10">ATP-dependent protease</fullName>
    </recommendedName>
</protein>
<keyword evidence="1" id="KW-0479">Metal-binding</keyword>
<dbReference type="PROSITE" id="PS51787">
    <property type="entry name" value="LON_N"/>
    <property type="match status" value="1"/>
</dbReference>
<keyword evidence="3" id="KW-0862">Zinc</keyword>
<dbReference type="PANTHER" id="PTHR23327">
    <property type="entry name" value="RING FINGER PROTEIN 127"/>
    <property type="match status" value="1"/>
</dbReference>
<proteinExistence type="predicted"/>
<organism evidence="8 9">
    <name type="scientific">Pyricularia grisea</name>
    <name type="common">Crabgrass-specific blast fungus</name>
    <name type="synonym">Magnaporthe grisea</name>
    <dbReference type="NCBI Taxonomy" id="148305"/>
    <lineage>
        <taxon>Eukaryota</taxon>
        <taxon>Fungi</taxon>
        <taxon>Dikarya</taxon>
        <taxon>Ascomycota</taxon>
        <taxon>Pezizomycotina</taxon>
        <taxon>Sordariomycetes</taxon>
        <taxon>Sordariomycetidae</taxon>
        <taxon>Magnaporthales</taxon>
        <taxon>Pyriculariaceae</taxon>
        <taxon>Pyricularia</taxon>
    </lineage>
</organism>
<dbReference type="InterPro" id="IPR013083">
    <property type="entry name" value="Znf_RING/FYVE/PHD"/>
</dbReference>
<dbReference type="CDD" id="cd16514">
    <property type="entry name" value="RING-HC_LONFs_rpt2"/>
    <property type="match status" value="1"/>
</dbReference>